<keyword evidence="7" id="KW-0539">Nucleus</keyword>
<gene>
    <name evidence="9" type="ORF">SPPG_01554</name>
</gene>
<dbReference type="VEuPathDB" id="FungiDB:SPPG_01554"/>
<dbReference type="InterPro" id="IPR036388">
    <property type="entry name" value="WH-like_DNA-bd_sf"/>
</dbReference>
<sequence>MSNVNEQLSAIASSAQQKERPAHYRSLLESILSPSNRFLDEQTIRALQEIISHAIDESVGLVASRQLLQDFITLFGGWGQGKDGEVVKQVWGFALDTMQSRAVAFEEQISSVREKLAAIYEEEENWSEAAKMLQGIPLDSGHRNVSQDYKLRIYIHIVRLLLEEEDAVSAETYMNRAALLIVNSADSEMQIHFKSSQARILDYKRNFLQAASKYHELSYMSEIHDSVRITLLIQAVTCTVLAGAGPQRSRMLATLYKDERVRERPELKEGGVYGILEKMYLGRVLRKSEVEEFAGTLAPHQLAKLGDGTTVLDRAVIEHNLLSASKLYNNITFQELGSLLAISAEQAEQTASKMIVEGNLSGTIDQIDRLIHFKKAHVLPSWDAQVSGLCHHLDGVVESIQTKYPDWVAGRS</sequence>
<dbReference type="OrthoDB" id="295656at2759"/>
<evidence type="ECO:0000256" key="1">
    <source>
        <dbReference type="ARBA" id="ARBA00004123"/>
    </source>
</evidence>
<evidence type="ECO:0000259" key="8">
    <source>
        <dbReference type="PROSITE" id="PS50250"/>
    </source>
</evidence>
<evidence type="ECO:0000313" key="10">
    <source>
        <dbReference type="Proteomes" id="UP000053201"/>
    </source>
</evidence>
<dbReference type="GO" id="GO:0008180">
    <property type="term" value="C:COP9 signalosome"/>
    <property type="evidence" value="ECO:0007669"/>
    <property type="project" value="UniProtKB-KW"/>
</dbReference>
<comment type="similarity">
    <text evidence="3">Belongs to the CSN4 family.</text>
</comment>
<evidence type="ECO:0000256" key="7">
    <source>
        <dbReference type="ARBA" id="ARBA00023242"/>
    </source>
</evidence>
<dbReference type="PANTHER" id="PTHR10855:SF2">
    <property type="entry name" value="COP9 SIGNALOSOME COMPLEX SUBUNIT 4"/>
    <property type="match status" value="1"/>
</dbReference>
<dbReference type="InParanoid" id="A0A0L0HT96"/>
<keyword evidence="6" id="KW-0736">Signalosome</keyword>
<dbReference type="AlphaFoldDB" id="A0A0L0HT96"/>
<dbReference type="STRING" id="645134.A0A0L0HT96"/>
<dbReference type="SUPFAM" id="SSF46785">
    <property type="entry name" value="Winged helix' DNA-binding domain"/>
    <property type="match status" value="1"/>
</dbReference>
<dbReference type="GeneID" id="27685207"/>
<dbReference type="InterPro" id="IPR000717">
    <property type="entry name" value="PCI_dom"/>
</dbReference>
<evidence type="ECO:0000313" key="9">
    <source>
        <dbReference type="EMBL" id="KND04115.1"/>
    </source>
</evidence>
<feature type="domain" description="PCI" evidence="8">
    <location>
        <begin position="209"/>
        <end position="378"/>
    </location>
</feature>
<dbReference type="FunCoup" id="A0A0L0HT96">
    <property type="interactions" value="332"/>
</dbReference>
<keyword evidence="10" id="KW-1185">Reference proteome</keyword>
<dbReference type="InterPro" id="IPR040134">
    <property type="entry name" value="PSMD12/CSN4"/>
</dbReference>
<comment type="subcellular location">
    <subcellularLocation>
        <location evidence="2">Cytoplasm</location>
    </subcellularLocation>
    <subcellularLocation>
        <location evidence="1">Nucleus</location>
    </subcellularLocation>
</comment>
<dbReference type="InterPro" id="IPR054559">
    <property type="entry name" value="PSMD12-CSN4-like_N"/>
</dbReference>
<name>A0A0L0HT96_SPIPD</name>
<evidence type="ECO:0000256" key="5">
    <source>
        <dbReference type="ARBA" id="ARBA00022490"/>
    </source>
</evidence>
<dbReference type="FunFam" id="1.10.10.10:FF:000658">
    <property type="entry name" value="COP9 signalosome complex subunit 4, putative"/>
    <property type="match status" value="1"/>
</dbReference>
<dbReference type="GO" id="GO:0005829">
    <property type="term" value="C:cytosol"/>
    <property type="evidence" value="ECO:0007669"/>
    <property type="project" value="TreeGrafter"/>
</dbReference>
<organism evidence="9 10">
    <name type="scientific">Spizellomyces punctatus (strain DAOM BR117)</name>
    <dbReference type="NCBI Taxonomy" id="645134"/>
    <lineage>
        <taxon>Eukaryota</taxon>
        <taxon>Fungi</taxon>
        <taxon>Fungi incertae sedis</taxon>
        <taxon>Chytridiomycota</taxon>
        <taxon>Chytridiomycota incertae sedis</taxon>
        <taxon>Chytridiomycetes</taxon>
        <taxon>Spizellomycetales</taxon>
        <taxon>Spizellomycetaceae</taxon>
        <taxon>Spizellomyces</taxon>
    </lineage>
</organism>
<dbReference type="InterPro" id="IPR036390">
    <property type="entry name" value="WH_DNA-bd_sf"/>
</dbReference>
<evidence type="ECO:0000256" key="6">
    <source>
        <dbReference type="ARBA" id="ARBA00022790"/>
    </source>
</evidence>
<dbReference type="EMBL" id="KQ257451">
    <property type="protein sequence ID" value="KND04115.1"/>
    <property type="molecule type" value="Genomic_DNA"/>
</dbReference>
<evidence type="ECO:0000256" key="2">
    <source>
        <dbReference type="ARBA" id="ARBA00004496"/>
    </source>
</evidence>
<reference evidence="9 10" key="1">
    <citation type="submission" date="2009-08" db="EMBL/GenBank/DDBJ databases">
        <title>The Genome Sequence of Spizellomyces punctatus strain DAOM BR117.</title>
        <authorList>
            <consortium name="The Broad Institute Genome Sequencing Platform"/>
            <person name="Russ C."/>
            <person name="Cuomo C."/>
            <person name="Shea T."/>
            <person name="Young S.K."/>
            <person name="Zeng Q."/>
            <person name="Koehrsen M."/>
            <person name="Haas B."/>
            <person name="Borodovsky M."/>
            <person name="Guigo R."/>
            <person name="Alvarado L."/>
            <person name="Berlin A."/>
            <person name="Bochicchio J."/>
            <person name="Borenstein D."/>
            <person name="Chapman S."/>
            <person name="Chen Z."/>
            <person name="Engels R."/>
            <person name="Freedman E."/>
            <person name="Gellesch M."/>
            <person name="Goldberg J."/>
            <person name="Griggs A."/>
            <person name="Gujja S."/>
            <person name="Heiman D."/>
            <person name="Hepburn T."/>
            <person name="Howarth C."/>
            <person name="Jen D."/>
            <person name="Larson L."/>
            <person name="Lewis B."/>
            <person name="Mehta T."/>
            <person name="Park D."/>
            <person name="Pearson M."/>
            <person name="Roberts A."/>
            <person name="Saif S."/>
            <person name="Shenoy N."/>
            <person name="Sisk P."/>
            <person name="Stolte C."/>
            <person name="Sykes S."/>
            <person name="Thomson T."/>
            <person name="Walk T."/>
            <person name="White J."/>
            <person name="Yandava C."/>
            <person name="Burger G."/>
            <person name="Gray M.W."/>
            <person name="Holland P.W.H."/>
            <person name="King N."/>
            <person name="Lang F.B.F."/>
            <person name="Roger A.J."/>
            <person name="Ruiz-Trillo I."/>
            <person name="Lander E."/>
            <person name="Nusbaum C."/>
        </authorList>
    </citation>
    <scope>NUCLEOTIDE SEQUENCE [LARGE SCALE GENOMIC DNA]</scope>
    <source>
        <strain evidence="9 10">DAOM BR117</strain>
    </source>
</reference>
<evidence type="ECO:0000256" key="3">
    <source>
        <dbReference type="ARBA" id="ARBA00010417"/>
    </source>
</evidence>
<proteinExistence type="inferred from homology"/>
<dbReference type="Gene3D" id="1.10.10.10">
    <property type="entry name" value="Winged helix-like DNA-binding domain superfamily/Winged helix DNA-binding domain"/>
    <property type="match status" value="1"/>
</dbReference>
<dbReference type="Pfam" id="PF22241">
    <property type="entry name" value="PSMD12-CSN4_N"/>
    <property type="match status" value="1"/>
</dbReference>
<dbReference type="SMART" id="SM00088">
    <property type="entry name" value="PINT"/>
    <property type="match status" value="1"/>
</dbReference>
<accession>A0A0L0HT96</accession>
<dbReference type="Pfam" id="PF01399">
    <property type="entry name" value="PCI"/>
    <property type="match status" value="1"/>
</dbReference>
<keyword evidence="5" id="KW-0963">Cytoplasm</keyword>
<dbReference type="PANTHER" id="PTHR10855">
    <property type="entry name" value="26S PROTEASOME NON-ATPASE REGULATORY SUBUNIT 12/COP9 SIGNALOSOME COMPLEX SUBUNIT 4"/>
    <property type="match status" value="1"/>
</dbReference>
<dbReference type="eggNOG" id="KOG1497">
    <property type="taxonomic scope" value="Eukaryota"/>
</dbReference>
<dbReference type="PROSITE" id="PS50250">
    <property type="entry name" value="PCI"/>
    <property type="match status" value="1"/>
</dbReference>
<evidence type="ECO:0000256" key="4">
    <source>
        <dbReference type="ARBA" id="ARBA00014881"/>
    </source>
</evidence>
<dbReference type="OMA" id="KNIMHTV"/>
<dbReference type="RefSeq" id="XP_016612154.1">
    <property type="nucleotide sequence ID" value="XM_016749869.1"/>
</dbReference>
<protein>
    <recommendedName>
        <fullName evidence="4">COP9 signalosome complex subunit 4</fullName>
    </recommendedName>
</protein>
<dbReference type="Proteomes" id="UP000053201">
    <property type="component" value="Unassembled WGS sequence"/>
</dbReference>